<feature type="region of interest" description="Disordered" evidence="1">
    <location>
        <begin position="17"/>
        <end position="69"/>
    </location>
</feature>
<dbReference type="AlphaFoldDB" id="A0AA35VEL5"/>
<keyword evidence="3" id="KW-1185">Reference proteome</keyword>
<evidence type="ECO:0000313" key="2">
    <source>
        <dbReference type="EMBL" id="CAI9272181.1"/>
    </source>
</evidence>
<gene>
    <name evidence="2" type="ORF">LSALG_LOCUS12424</name>
</gene>
<evidence type="ECO:0008006" key="4">
    <source>
        <dbReference type="Google" id="ProtNLM"/>
    </source>
</evidence>
<dbReference type="PANTHER" id="PTHR45023:SF4">
    <property type="entry name" value="GLYCINE-RICH PROTEIN-RELATED"/>
    <property type="match status" value="1"/>
</dbReference>
<protein>
    <recommendedName>
        <fullName evidence="4">Myb-like domain-containing protein</fullName>
    </recommendedName>
</protein>
<evidence type="ECO:0000256" key="1">
    <source>
        <dbReference type="SAM" id="MobiDB-lite"/>
    </source>
</evidence>
<feature type="compositionally biased region" description="Low complexity" evidence="1">
    <location>
        <begin position="193"/>
        <end position="209"/>
    </location>
</feature>
<accession>A0AA35VEL5</accession>
<dbReference type="EMBL" id="OX465078">
    <property type="protein sequence ID" value="CAI9272181.1"/>
    <property type="molecule type" value="Genomic_DNA"/>
</dbReference>
<feature type="compositionally biased region" description="Low complexity" evidence="1">
    <location>
        <begin position="36"/>
        <end position="46"/>
    </location>
</feature>
<name>A0AA35VEL5_LACSI</name>
<organism evidence="2 3">
    <name type="scientific">Lactuca saligna</name>
    <name type="common">Willowleaf lettuce</name>
    <dbReference type="NCBI Taxonomy" id="75948"/>
    <lineage>
        <taxon>Eukaryota</taxon>
        <taxon>Viridiplantae</taxon>
        <taxon>Streptophyta</taxon>
        <taxon>Embryophyta</taxon>
        <taxon>Tracheophyta</taxon>
        <taxon>Spermatophyta</taxon>
        <taxon>Magnoliopsida</taxon>
        <taxon>eudicotyledons</taxon>
        <taxon>Gunneridae</taxon>
        <taxon>Pentapetalae</taxon>
        <taxon>asterids</taxon>
        <taxon>campanulids</taxon>
        <taxon>Asterales</taxon>
        <taxon>Asteraceae</taxon>
        <taxon>Cichorioideae</taxon>
        <taxon>Cichorieae</taxon>
        <taxon>Lactucinae</taxon>
        <taxon>Lactuca</taxon>
    </lineage>
</organism>
<feature type="compositionally biased region" description="Basic and acidic residues" evidence="1">
    <location>
        <begin position="246"/>
        <end position="255"/>
    </location>
</feature>
<dbReference type="Proteomes" id="UP001177003">
    <property type="component" value="Chromosome 2"/>
</dbReference>
<feature type="compositionally biased region" description="Pro residues" evidence="1">
    <location>
        <begin position="19"/>
        <end position="35"/>
    </location>
</feature>
<proteinExistence type="predicted"/>
<reference evidence="2" key="1">
    <citation type="submission" date="2023-04" db="EMBL/GenBank/DDBJ databases">
        <authorList>
            <person name="Vijverberg K."/>
            <person name="Xiong W."/>
            <person name="Schranz E."/>
        </authorList>
    </citation>
    <scope>NUCLEOTIDE SEQUENCE</scope>
</reference>
<evidence type="ECO:0000313" key="3">
    <source>
        <dbReference type="Proteomes" id="UP001177003"/>
    </source>
</evidence>
<feature type="region of interest" description="Disordered" evidence="1">
    <location>
        <begin position="193"/>
        <end position="255"/>
    </location>
</feature>
<feature type="compositionally biased region" description="Basic and acidic residues" evidence="1">
    <location>
        <begin position="218"/>
        <end position="230"/>
    </location>
</feature>
<dbReference type="PANTHER" id="PTHR45023">
    <property type="match status" value="1"/>
</dbReference>
<sequence length="274" mass="31758">MNSYYYTNILSSINLENPNNPPYPHSSPPISPNPNYPCTNPSQNQYPNPPQYMEPTPEVSPTNKRSKSKKTYWTREEEILLAKAWLHISEDSIKGTSQRDKEFWQRIKTYYQSSNTTSTIRAQKNLKTHWHYMNPLVVAFNQIYLVLKSQHLSRWSDEDLKKGAFEHYSTRYSTNFRHNHIWNLVKNEPKWKAAGTTSEASRSSSNAQSVINLDDNEDTSRPIGTKEAKKTIKGKASKSTSSSSSRLDEILEKHVHDNKKTMNAIRKCFKTRKD</sequence>